<dbReference type="Gene3D" id="3.40.50.10330">
    <property type="entry name" value="Probable inorganic polyphosphate/atp-NAD kinase, domain 1"/>
    <property type="match status" value="1"/>
</dbReference>
<comment type="caution">
    <text evidence="7">The sequence shown here is derived from an EMBL/GenBank/DDBJ whole genome shotgun (WGS) entry which is preliminary data.</text>
</comment>
<feature type="binding site" evidence="6">
    <location>
        <begin position="179"/>
        <end position="184"/>
    </location>
    <ligand>
        <name>NAD(+)</name>
        <dbReference type="ChEBI" id="CHEBI:57540"/>
    </ligand>
</feature>
<feature type="binding site" evidence="6">
    <location>
        <begin position="138"/>
        <end position="139"/>
    </location>
    <ligand>
        <name>NAD(+)</name>
        <dbReference type="ChEBI" id="CHEBI:57540"/>
    </ligand>
</feature>
<gene>
    <name evidence="6" type="primary">nadK</name>
    <name evidence="7" type="ORF">LKD47_04150</name>
</gene>
<dbReference type="Gene3D" id="2.60.200.30">
    <property type="entry name" value="Probable inorganic polyphosphate/atp-NAD kinase, domain 2"/>
    <property type="match status" value="1"/>
</dbReference>
<evidence type="ECO:0000256" key="6">
    <source>
        <dbReference type="HAMAP-Rule" id="MF_00361"/>
    </source>
</evidence>
<evidence type="ECO:0000313" key="8">
    <source>
        <dbReference type="Proteomes" id="UP001198893"/>
    </source>
</evidence>
<dbReference type="RefSeq" id="WP_227709758.1">
    <property type="nucleotide sequence ID" value="NZ_JAJEQW010000003.1"/>
</dbReference>
<organism evidence="7 8">
    <name type="scientific">Roseburia amylophila</name>
    <dbReference type="NCBI Taxonomy" id="2981794"/>
    <lineage>
        <taxon>Bacteria</taxon>
        <taxon>Bacillati</taxon>
        <taxon>Bacillota</taxon>
        <taxon>Clostridia</taxon>
        <taxon>Lachnospirales</taxon>
        <taxon>Lachnospiraceae</taxon>
        <taxon>Roseburia</taxon>
    </lineage>
</organism>
<dbReference type="GO" id="GO:0005524">
    <property type="term" value="F:ATP binding"/>
    <property type="evidence" value="ECO:0007669"/>
    <property type="project" value="UniProtKB-KW"/>
</dbReference>
<comment type="caution">
    <text evidence="6">Lacks conserved residue(s) required for the propagation of feature annotation.</text>
</comment>
<dbReference type="PANTHER" id="PTHR20275">
    <property type="entry name" value="NAD KINASE"/>
    <property type="match status" value="1"/>
</dbReference>
<evidence type="ECO:0000256" key="4">
    <source>
        <dbReference type="ARBA" id="ARBA00023027"/>
    </source>
</evidence>
<dbReference type="GO" id="GO:0005737">
    <property type="term" value="C:cytoplasm"/>
    <property type="evidence" value="ECO:0007669"/>
    <property type="project" value="UniProtKB-SubCell"/>
</dbReference>
<proteinExistence type="inferred from homology"/>
<dbReference type="InterPro" id="IPR017438">
    <property type="entry name" value="ATP-NAD_kinase_N"/>
</dbReference>
<dbReference type="EMBL" id="JAJEQW010000003">
    <property type="protein sequence ID" value="MCC2241498.1"/>
    <property type="molecule type" value="Genomic_DNA"/>
</dbReference>
<dbReference type="InterPro" id="IPR002504">
    <property type="entry name" value="NADK"/>
</dbReference>
<comment type="similarity">
    <text evidence="6">Belongs to the NAD kinase family.</text>
</comment>
<keyword evidence="4 6" id="KW-0520">NAD</keyword>
<dbReference type="GO" id="GO:0051287">
    <property type="term" value="F:NAD binding"/>
    <property type="evidence" value="ECO:0007669"/>
    <property type="project" value="UniProtKB-ARBA"/>
</dbReference>
<keyword evidence="1 6" id="KW-0808">Transferase</keyword>
<dbReference type="GO" id="GO:0046872">
    <property type="term" value="F:metal ion binding"/>
    <property type="evidence" value="ECO:0007669"/>
    <property type="project" value="UniProtKB-UniRule"/>
</dbReference>
<keyword evidence="3 6" id="KW-0521">NADP</keyword>
<dbReference type="Proteomes" id="UP001198893">
    <property type="component" value="Unassembled WGS sequence"/>
</dbReference>
<dbReference type="InterPro" id="IPR016064">
    <property type="entry name" value="NAD/diacylglycerol_kinase_sf"/>
</dbReference>
<sequence length="284" mass="31439">MKHFFIIVNAQKDSELIFTNQIIDYIRRKGGTCDYFASFEEEKAEAVEKEIPTETEAVLVIGGDGTLIRAARNLVKKNIPLLGINLGKLGYLCEVEENTIFPAIDELMADRYTIEQRMLLDGYTVQSGGEKIQRVALNDVVIHRTGALQIVNLNAYVNGEYLYNFKADGIIVATPTGSTGYSMSAGGPIVDPKANLLLLTPINAHTLNSKSIVIGPEDEITIEVGMRRSQRDEQVEVSFDGDSGVELKVGDKIVVHKAEESVGIIRLSKISFLEILRKKMQNYT</sequence>
<feature type="binding site" evidence="6">
    <location>
        <position position="166"/>
    </location>
    <ligand>
        <name>NAD(+)</name>
        <dbReference type="ChEBI" id="CHEBI:57540"/>
    </ligand>
</feature>
<evidence type="ECO:0000256" key="2">
    <source>
        <dbReference type="ARBA" id="ARBA00022777"/>
    </source>
</evidence>
<dbReference type="EC" id="2.7.1.23" evidence="6"/>
<feature type="binding site" evidence="6">
    <location>
        <position position="168"/>
    </location>
    <ligand>
        <name>NAD(+)</name>
        <dbReference type="ChEBI" id="CHEBI:57540"/>
    </ligand>
</feature>
<keyword evidence="6" id="KW-0547">Nucleotide-binding</keyword>
<dbReference type="SUPFAM" id="SSF111331">
    <property type="entry name" value="NAD kinase/diacylglycerol kinase-like"/>
    <property type="match status" value="1"/>
</dbReference>
<feature type="binding site" evidence="6">
    <location>
        <begin position="64"/>
        <end position="65"/>
    </location>
    <ligand>
        <name>NAD(+)</name>
        <dbReference type="ChEBI" id="CHEBI:57540"/>
    </ligand>
</feature>
<dbReference type="PANTHER" id="PTHR20275:SF0">
    <property type="entry name" value="NAD KINASE"/>
    <property type="match status" value="1"/>
</dbReference>
<dbReference type="InterPro" id="IPR017437">
    <property type="entry name" value="ATP-NAD_kinase_PpnK-typ_C"/>
</dbReference>
<comment type="cofactor">
    <cofactor evidence="6">
        <name>a divalent metal cation</name>
        <dbReference type="ChEBI" id="CHEBI:60240"/>
    </cofactor>
</comment>
<comment type="function">
    <text evidence="6">Involved in the regulation of the intracellular balance of NAD and NADP, and is a key enzyme in the biosynthesis of NADP. Catalyzes specifically the phosphorylation on 2'-hydroxyl of the adenosine moiety of NAD to yield NADP.</text>
</comment>
<dbReference type="GO" id="GO:0003951">
    <property type="term" value="F:NAD+ kinase activity"/>
    <property type="evidence" value="ECO:0007669"/>
    <property type="project" value="UniProtKB-UniRule"/>
</dbReference>
<evidence type="ECO:0000256" key="3">
    <source>
        <dbReference type="ARBA" id="ARBA00022857"/>
    </source>
</evidence>
<feature type="active site" description="Proton acceptor" evidence="6">
    <location>
        <position position="64"/>
    </location>
</feature>
<keyword evidence="6" id="KW-0067">ATP-binding</keyword>
<dbReference type="Pfam" id="PF01513">
    <property type="entry name" value="NAD_kinase"/>
    <property type="match status" value="1"/>
</dbReference>
<dbReference type="HAMAP" id="MF_00361">
    <property type="entry name" value="NAD_kinase"/>
    <property type="match status" value="1"/>
</dbReference>
<keyword evidence="6" id="KW-0963">Cytoplasm</keyword>
<name>A0AAW4WC75_9FIRM</name>
<comment type="catalytic activity">
    <reaction evidence="5 6">
        <text>NAD(+) + ATP = ADP + NADP(+) + H(+)</text>
        <dbReference type="Rhea" id="RHEA:18629"/>
        <dbReference type="ChEBI" id="CHEBI:15378"/>
        <dbReference type="ChEBI" id="CHEBI:30616"/>
        <dbReference type="ChEBI" id="CHEBI:57540"/>
        <dbReference type="ChEBI" id="CHEBI:58349"/>
        <dbReference type="ChEBI" id="CHEBI:456216"/>
        <dbReference type="EC" id="2.7.1.23"/>
    </reaction>
</comment>
<evidence type="ECO:0000256" key="5">
    <source>
        <dbReference type="ARBA" id="ARBA00047925"/>
    </source>
</evidence>
<comment type="subcellular location">
    <subcellularLocation>
        <location evidence="6">Cytoplasm</location>
    </subcellularLocation>
</comment>
<dbReference type="AlphaFoldDB" id="A0AAW4WC75"/>
<keyword evidence="2 6" id="KW-0418">Kinase</keyword>
<dbReference type="GO" id="GO:0019674">
    <property type="term" value="P:NAD+ metabolic process"/>
    <property type="evidence" value="ECO:0007669"/>
    <property type="project" value="InterPro"/>
</dbReference>
<protein>
    <recommendedName>
        <fullName evidence="6">NAD kinase</fullName>
        <ecNumber evidence="6">2.7.1.23</ecNumber>
    </recommendedName>
    <alternativeName>
        <fullName evidence="6">ATP-dependent NAD kinase</fullName>
    </alternativeName>
</protein>
<accession>A0AAW4WC75</accession>
<evidence type="ECO:0000256" key="1">
    <source>
        <dbReference type="ARBA" id="ARBA00022679"/>
    </source>
</evidence>
<reference evidence="7" key="1">
    <citation type="submission" date="2021-10" db="EMBL/GenBank/DDBJ databases">
        <title>Anaerobic single-cell dispensing facilitates the cultivation of human gut bacteria.</title>
        <authorList>
            <person name="Afrizal A."/>
        </authorList>
    </citation>
    <scope>NUCLEOTIDE SEQUENCE</scope>
    <source>
        <strain evidence="7">CLA-AA-H204</strain>
    </source>
</reference>
<feature type="binding site" evidence="6">
    <location>
        <position position="69"/>
    </location>
    <ligand>
        <name>NAD(+)</name>
        <dbReference type="ChEBI" id="CHEBI:57540"/>
    </ligand>
</feature>
<dbReference type="GO" id="GO:0006741">
    <property type="term" value="P:NADP+ biosynthetic process"/>
    <property type="evidence" value="ECO:0007669"/>
    <property type="project" value="UniProtKB-UniRule"/>
</dbReference>
<evidence type="ECO:0000313" key="7">
    <source>
        <dbReference type="EMBL" id="MCC2241498.1"/>
    </source>
</evidence>
<dbReference type="Pfam" id="PF20143">
    <property type="entry name" value="NAD_kinase_C"/>
    <property type="match status" value="1"/>
</dbReference>